<sequence>MLTKDLKIGLVLSGGGMRGVAHIGVIKALEEHHIVPTHIAASSAGAIVGSLYAYGYTWEEMLAFFKDVSLWGFRKYAIKKPGLMDSEKFYDDIKLYIKDDDFSYLKKKLFITGTNILNGKLKIFEKGELILPVLASASFPGLYAPVKIKNAYYTDGGALNNFPIEPLQDRCDIIIGVYVDGFDVVSIKDLKHSHNVVERVFKIKAAIENQPKFDSCDIMVAPKTLDKYGTFDKKNCDAIFNIGYKAAIEALSKFNIEDFKNAHKPSK</sequence>
<name>A0A4R7PX10_9FLAO</name>
<evidence type="ECO:0000313" key="7">
    <source>
        <dbReference type="Proteomes" id="UP000294689"/>
    </source>
</evidence>
<dbReference type="RefSeq" id="WP_133757553.1">
    <property type="nucleotide sequence ID" value="NZ_SOBW01000008.1"/>
</dbReference>
<gene>
    <name evidence="6" type="ORF">BXY82_1499</name>
</gene>
<feature type="active site" description="Proton acceptor" evidence="4">
    <location>
        <position position="155"/>
    </location>
</feature>
<dbReference type="GO" id="GO:0016787">
    <property type="term" value="F:hydrolase activity"/>
    <property type="evidence" value="ECO:0007669"/>
    <property type="project" value="UniProtKB-UniRule"/>
</dbReference>
<reference evidence="6 7" key="1">
    <citation type="submission" date="2019-03" db="EMBL/GenBank/DDBJ databases">
        <title>Genomic Encyclopedia of Archaeal and Bacterial Type Strains, Phase II (KMG-II): from individual species to whole genera.</title>
        <authorList>
            <person name="Goeker M."/>
        </authorList>
    </citation>
    <scope>NUCLEOTIDE SEQUENCE [LARGE SCALE GENOMIC DNA]</scope>
    <source>
        <strain evidence="6 7">DSM 28135</strain>
    </source>
</reference>
<feature type="domain" description="PNPLA" evidence="5">
    <location>
        <begin position="10"/>
        <end position="168"/>
    </location>
</feature>
<dbReference type="InterPro" id="IPR050301">
    <property type="entry name" value="NTE"/>
</dbReference>
<dbReference type="InterPro" id="IPR002641">
    <property type="entry name" value="PNPLA_dom"/>
</dbReference>
<dbReference type="PANTHER" id="PTHR14226">
    <property type="entry name" value="NEUROPATHY TARGET ESTERASE/SWISS CHEESE D.MELANOGASTER"/>
    <property type="match status" value="1"/>
</dbReference>
<dbReference type="Proteomes" id="UP000294689">
    <property type="component" value="Unassembled WGS sequence"/>
</dbReference>
<dbReference type="AlphaFoldDB" id="A0A4R7PX10"/>
<keyword evidence="7" id="KW-1185">Reference proteome</keyword>
<keyword evidence="1 4" id="KW-0378">Hydrolase</keyword>
<comment type="caution">
    <text evidence="4">Lacks conserved residue(s) required for the propagation of feature annotation.</text>
</comment>
<proteinExistence type="predicted"/>
<protein>
    <submittedName>
        <fullName evidence="6">NTE family protein</fullName>
    </submittedName>
</protein>
<dbReference type="Pfam" id="PF01734">
    <property type="entry name" value="Patatin"/>
    <property type="match status" value="1"/>
</dbReference>
<accession>A0A4R7PX10</accession>
<keyword evidence="3 4" id="KW-0443">Lipid metabolism</keyword>
<evidence type="ECO:0000259" key="5">
    <source>
        <dbReference type="PROSITE" id="PS51635"/>
    </source>
</evidence>
<comment type="caution">
    <text evidence="6">The sequence shown here is derived from an EMBL/GenBank/DDBJ whole genome shotgun (WGS) entry which is preliminary data.</text>
</comment>
<dbReference type="OrthoDB" id="9770965at2"/>
<evidence type="ECO:0000313" key="6">
    <source>
        <dbReference type="EMBL" id="TDU39475.1"/>
    </source>
</evidence>
<dbReference type="PANTHER" id="PTHR14226:SF29">
    <property type="entry name" value="NEUROPATHY TARGET ESTERASE SWS"/>
    <property type="match status" value="1"/>
</dbReference>
<dbReference type="SUPFAM" id="SSF52151">
    <property type="entry name" value="FabD/lysophospholipase-like"/>
    <property type="match status" value="1"/>
</dbReference>
<dbReference type="Gene3D" id="3.40.1090.10">
    <property type="entry name" value="Cytosolic phospholipase A2 catalytic domain"/>
    <property type="match status" value="1"/>
</dbReference>
<feature type="active site" description="Nucleophile" evidence="4">
    <location>
        <position position="43"/>
    </location>
</feature>
<dbReference type="GO" id="GO:0016042">
    <property type="term" value="P:lipid catabolic process"/>
    <property type="evidence" value="ECO:0007669"/>
    <property type="project" value="UniProtKB-UniRule"/>
</dbReference>
<evidence type="ECO:0000256" key="2">
    <source>
        <dbReference type="ARBA" id="ARBA00022963"/>
    </source>
</evidence>
<dbReference type="PROSITE" id="PS51635">
    <property type="entry name" value="PNPLA"/>
    <property type="match status" value="1"/>
</dbReference>
<dbReference type="EMBL" id="SOBW01000008">
    <property type="protein sequence ID" value="TDU39475.1"/>
    <property type="molecule type" value="Genomic_DNA"/>
</dbReference>
<evidence type="ECO:0000256" key="4">
    <source>
        <dbReference type="PROSITE-ProRule" id="PRU01161"/>
    </source>
</evidence>
<feature type="short sequence motif" description="GXGXXG" evidence="4">
    <location>
        <begin position="14"/>
        <end position="19"/>
    </location>
</feature>
<keyword evidence="2 4" id="KW-0442">Lipid degradation</keyword>
<evidence type="ECO:0000256" key="1">
    <source>
        <dbReference type="ARBA" id="ARBA00022801"/>
    </source>
</evidence>
<dbReference type="CDD" id="cd07205">
    <property type="entry name" value="Pat_PNPLA6_PNPLA7_NTE1_like"/>
    <property type="match status" value="1"/>
</dbReference>
<feature type="short sequence motif" description="DGA/G" evidence="4">
    <location>
        <begin position="155"/>
        <end position="157"/>
    </location>
</feature>
<evidence type="ECO:0000256" key="3">
    <source>
        <dbReference type="ARBA" id="ARBA00023098"/>
    </source>
</evidence>
<dbReference type="InterPro" id="IPR016035">
    <property type="entry name" value="Acyl_Trfase/lysoPLipase"/>
</dbReference>
<organism evidence="6 7">
    <name type="scientific">Gelidibacter sediminis</name>
    <dbReference type="NCBI Taxonomy" id="1608710"/>
    <lineage>
        <taxon>Bacteria</taxon>
        <taxon>Pseudomonadati</taxon>
        <taxon>Bacteroidota</taxon>
        <taxon>Flavobacteriia</taxon>
        <taxon>Flavobacteriales</taxon>
        <taxon>Flavobacteriaceae</taxon>
        <taxon>Gelidibacter</taxon>
    </lineage>
</organism>